<gene>
    <name evidence="5" type="ORF">FAK_13690</name>
</gene>
<dbReference type="KEGG" id="dmp:FAK_13690"/>
<evidence type="ECO:0000256" key="1">
    <source>
        <dbReference type="ARBA" id="ARBA00022448"/>
    </source>
</evidence>
<protein>
    <submittedName>
        <fullName evidence="5">ABC transporter ATP-binding protein</fullName>
    </submittedName>
</protein>
<dbReference type="SMART" id="SM00382">
    <property type="entry name" value="AAA"/>
    <property type="match status" value="1"/>
</dbReference>
<dbReference type="GO" id="GO:0005524">
    <property type="term" value="F:ATP binding"/>
    <property type="evidence" value="ECO:0007669"/>
    <property type="project" value="UniProtKB-KW"/>
</dbReference>
<dbReference type="InterPro" id="IPR032823">
    <property type="entry name" value="BCA_ABC_TP_C"/>
</dbReference>
<dbReference type="Proteomes" id="UP001366166">
    <property type="component" value="Chromosome"/>
</dbReference>
<proteinExistence type="predicted"/>
<dbReference type="GO" id="GO:0005886">
    <property type="term" value="C:plasma membrane"/>
    <property type="evidence" value="ECO:0007669"/>
    <property type="project" value="TreeGrafter"/>
</dbReference>
<sequence length="261" mass="28267">MSGEAILECRGATKRFGDFTAVEGVTYKVAEGESAGIIGPNGAGKSTFFNLLTGLFPPSEGQIFFGGRDVTALGAEGRVALGLVRTFQLVSVFNSLPVLDNMVLAVTRFSPNFDSTPSFMMGSAHKKRITDACLEQLELVGLSGLERVITDELSYGDKRKLEIGMAMALKPQVLLLDEPLAGLSDVEITDVQELIQAVKHQFTLVIIEHKISRLLTLVNRLSVMHEGRLIAEGDPDKVLDDPLVREVYWGDAACTVRPSGE</sequence>
<dbReference type="PANTHER" id="PTHR45772">
    <property type="entry name" value="CONSERVED COMPONENT OF ABC TRANSPORTER FOR NATURAL AMINO ACIDS-RELATED"/>
    <property type="match status" value="1"/>
</dbReference>
<evidence type="ECO:0000313" key="6">
    <source>
        <dbReference type="Proteomes" id="UP001366166"/>
    </source>
</evidence>
<dbReference type="InterPro" id="IPR003439">
    <property type="entry name" value="ABC_transporter-like_ATP-bd"/>
</dbReference>
<keyword evidence="1" id="KW-0813">Transport</keyword>
<dbReference type="PROSITE" id="PS50893">
    <property type="entry name" value="ABC_TRANSPORTER_2"/>
    <property type="match status" value="1"/>
</dbReference>
<dbReference type="CDD" id="cd03219">
    <property type="entry name" value="ABC_Mj1267_LivG_branched"/>
    <property type="match status" value="1"/>
</dbReference>
<evidence type="ECO:0000313" key="5">
    <source>
        <dbReference type="EMBL" id="BEQ14303.1"/>
    </source>
</evidence>
<name>A0AAU9EB26_9BACT</name>
<dbReference type="SUPFAM" id="SSF52540">
    <property type="entry name" value="P-loop containing nucleoside triphosphate hydrolases"/>
    <property type="match status" value="1"/>
</dbReference>
<dbReference type="RefSeq" id="WP_338606018.1">
    <property type="nucleotide sequence ID" value="NZ_AP028679.1"/>
</dbReference>
<reference evidence="6" key="1">
    <citation type="journal article" date="2023" name="Arch. Microbiol.">
        <title>Desulfoferula mesophilus gen. nov. sp. nov., a mesophilic sulfate-reducing bacterium isolated from a brackish lake sediment.</title>
        <authorList>
            <person name="Watanabe T."/>
            <person name="Yabe T."/>
            <person name="Tsuji J.M."/>
            <person name="Fukui M."/>
        </authorList>
    </citation>
    <scope>NUCLEOTIDE SEQUENCE [LARGE SCALE GENOMIC DNA]</scope>
    <source>
        <strain evidence="6">12FAK</strain>
    </source>
</reference>
<dbReference type="InterPro" id="IPR003593">
    <property type="entry name" value="AAA+_ATPase"/>
</dbReference>
<dbReference type="PANTHER" id="PTHR45772:SF3">
    <property type="entry name" value="ABC TRANSPORTER ATP-BINDING PROTEIN"/>
    <property type="match status" value="1"/>
</dbReference>
<evidence type="ECO:0000256" key="2">
    <source>
        <dbReference type="ARBA" id="ARBA00022741"/>
    </source>
</evidence>
<dbReference type="InterPro" id="IPR027417">
    <property type="entry name" value="P-loop_NTPase"/>
</dbReference>
<evidence type="ECO:0000256" key="3">
    <source>
        <dbReference type="ARBA" id="ARBA00022840"/>
    </source>
</evidence>
<dbReference type="InterPro" id="IPR017871">
    <property type="entry name" value="ABC_transporter-like_CS"/>
</dbReference>
<dbReference type="InterPro" id="IPR051120">
    <property type="entry name" value="ABC_AA/LPS_Transport"/>
</dbReference>
<evidence type="ECO:0000259" key="4">
    <source>
        <dbReference type="PROSITE" id="PS50893"/>
    </source>
</evidence>
<feature type="domain" description="ABC transporter" evidence="4">
    <location>
        <begin position="7"/>
        <end position="251"/>
    </location>
</feature>
<keyword evidence="3 5" id="KW-0067">ATP-binding</keyword>
<dbReference type="PROSITE" id="PS00211">
    <property type="entry name" value="ABC_TRANSPORTER_1"/>
    <property type="match status" value="1"/>
</dbReference>
<dbReference type="Pfam" id="PF12399">
    <property type="entry name" value="BCA_ABC_TP_C"/>
    <property type="match status" value="1"/>
</dbReference>
<dbReference type="AlphaFoldDB" id="A0AAU9EB26"/>
<keyword evidence="2" id="KW-0547">Nucleotide-binding</keyword>
<dbReference type="Gene3D" id="3.40.50.300">
    <property type="entry name" value="P-loop containing nucleotide triphosphate hydrolases"/>
    <property type="match status" value="1"/>
</dbReference>
<dbReference type="GO" id="GO:0016887">
    <property type="term" value="F:ATP hydrolysis activity"/>
    <property type="evidence" value="ECO:0007669"/>
    <property type="project" value="InterPro"/>
</dbReference>
<dbReference type="Pfam" id="PF00005">
    <property type="entry name" value="ABC_tran"/>
    <property type="match status" value="1"/>
</dbReference>
<dbReference type="EMBL" id="AP028679">
    <property type="protein sequence ID" value="BEQ14303.1"/>
    <property type="molecule type" value="Genomic_DNA"/>
</dbReference>
<organism evidence="5 6">
    <name type="scientific">Desulfoferula mesophila</name>
    <dbReference type="NCBI Taxonomy" id="3058419"/>
    <lineage>
        <taxon>Bacteria</taxon>
        <taxon>Pseudomonadati</taxon>
        <taxon>Thermodesulfobacteriota</taxon>
        <taxon>Desulfarculia</taxon>
        <taxon>Desulfarculales</taxon>
        <taxon>Desulfarculaceae</taxon>
        <taxon>Desulfoferula</taxon>
    </lineage>
</organism>
<keyword evidence="6" id="KW-1185">Reference proteome</keyword>
<accession>A0AAU9EB26</accession>